<feature type="compositionally biased region" description="Low complexity" evidence="1">
    <location>
        <begin position="293"/>
        <end position="317"/>
    </location>
</feature>
<feature type="region of interest" description="Disordered" evidence="1">
    <location>
        <begin position="1"/>
        <end position="67"/>
    </location>
</feature>
<dbReference type="KEGG" id="dpp:DICPUDRAFT_93865"/>
<evidence type="ECO:0000313" key="3">
    <source>
        <dbReference type="Proteomes" id="UP000001064"/>
    </source>
</evidence>
<dbReference type="eggNOG" id="ENOG502RSPC">
    <property type="taxonomic scope" value="Eukaryota"/>
</dbReference>
<feature type="compositionally biased region" description="Polar residues" evidence="1">
    <location>
        <begin position="324"/>
        <end position="336"/>
    </location>
</feature>
<dbReference type="RefSeq" id="XP_003285180.1">
    <property type="nucleotide sequence ID" value="XM_003285132.1"/>
</dbReference>
<dbReference type="OrthoDB" id="21613at2759"/>
<dbReference type="InParanoid" id="F0ZCM0"/>
<dbReference type="Proteomes" id="UP000001064">
    <property type="component" value="Unassembled WGS sequence"/>
</dbReference>
<feature type="compositionally biased region" description="Low complexity" evidence="1">
    <location>
        <begin position="34"/>
        <end position="65"/>
    </location>
</feature>
<name>F0ZCM0_DICPU</name>
<dbReference type="EMBL" id="GL870979">
    <property type="protein sequence ID" value="EGC38319.1"/>
    <property type="molecule type" value="Genomic_DNA"/>
</dbReference>
<feature type="compositionally biased region" description="Polar residues" evidence="1">
    <location>
        <begin position="1"/>
        <end position="10"/>
    </location>
</feature>
<proteinExistence type="predicted"/>
<feature type="region of interest" description="Disordered" evidence="1">
    <location>
        <begin position="430"/>
        <end position="454"/>
    </location>
</feature>
<dbReference type="FunCoup" id="F0ZCM0">
    <property type="interactions" value="722"/>
</dbReference>
<protein>
    <submittedName>
        <fullName evidence="2">Uncharacterized protein</fullName>
    </submittedName>
</protein>
<accession>F0ZCM0</accession>
<dbReference type="GeneID" id="10502295"/>
<gene>
    <name evidence="2" type="ORF">DICPUDRAFT_93865</name>
</gene>
<evidence type="ECO:0000313" key="2">
    <source>
        <dbReference type="EMBL" id="EGC38319.1"/>
    </source>
</evidence>
<keyword evidence="3" id="KW-1185">Reference proteome</keyword>
<dbReference type="OMA" id="HANHELW"/>
<feature type="compositionally biased region" description="Polar residues" evidence="1">
    <location>
        <begin position="17"/>
        <end position="33"/>
    </location>
</feature>
<feature type="compositionally biased region" description="Low complexity" evidence="1">
    <location>
        <begin position="138"/>
        <end position="194"/>
    </location>
</feature>
<feature type="region of interest" description="Disordered" evidence="1">
    <location>
        <begin position="498"/>
        <end position="536"/>
    </location>
</feature>
<dbReference type="AlphaFoldDB" id="F0ZCM0"/>
<feature type="region of interest" description="Disordered" evidence="1">
    <location>
        <begin position="104"/>
        <end position="194"/>
    </location>
</feature>
<organism evidence="2 3">
    <name type="scientific">Dictyostelium purpureum</name>
    <name type="common">Slime mold</name>
    <dbReference type="NCBI Taxonomy" id="5786"/>
    <lineage>
        <taxon>Eukaryota</taxon>
        <taxon>Amoebozoa</taxon>
        <taxon>Evosea</taxon>
        <taxon>Eumycetozoa</taxon>
        <taxon>Dictyostelia</taxon>
        <taxon>Dictyosteliales</taxon>
        <taxon>Dictyosteliaceae</taxon>
        <taxon>Dictyostelium</taxon>
    </lineage>
</organism>
<dbReference type="VEuPathDB" id="AmoebaDB:DICPUDRAFT_93865"/>
<sequence>MIKSESNQSISPPPSPLMTSSAPSTPLSDSGIVSNNYNNGQNVNNSSSGQGNQQPPPSNGSNKPGYQTCSHANHELWWNTSPELPVSEFYTRSYKCKRCYIKQQTESKKTRQSPIGNGNGNNHYHTGANVVGSHHVGNNHSPSSQNSSSGSNSYPHNHHLSSSSSSSNSNNNNSNNNSNSNNSNNNNHLYQNSPSQIDNAINQTFSQNSSILGLASLSTYSSYNNNKNLQSQQPNHSQFNDKKNLNSKFLQKKSKQEDAHDFGSGSDQDENYPINPNNYIDQVISSKQFSMYSKQGGNNSTTSTNTNQSTNSNSSNKPPSPSSVLNKQQQQSQNLDMDSPDEKKIETFHYMCSTYNHLVDRDTGSPGYIDSWMKGRLEQTEYFGTIRIQGNLGCNGGGNGANSKIGGFFTEIIVSGKTYRGLVFEDLKSSNQSNNYPQQKHQQQTNSYSPNQSLATTNKKIKGQGRDSPTSFLPVINNSSSSSFGTNENLEALLKLGKQAKTEAVEESKKRKKTYTETDSYDDHQPSYALKSNYYN</sequence>
<feature type="compositionally biased region" description="Basic and acidic residues" evidence="1">
    <location>
        <begin position="500"/>
        <end position="509"/>
    </location>
</feature>
<evidence type="ECO:0000256" key="1">
    <source>
        <dbReference type="SAM" id="MobiDB-lite"/>
    </source>
</evidence>
<reference evidence="3" key="1">
    <citation type="journal article" date="2011" name="Genome Biol.">
        <title>Comparative genomics of the social amoebae Dictyostelium discoideum and Dictyostelium purpureum.</title>
        <authorList>
            <consortium name="US DOE Joint Genome Institute (JGI-PGF)"/>
            <person name="Sucgang R."/>
            <person name="Kuo A."/>
            <person name="Tian X."/>
            <person name="Salerno W."/>
            <person name="Parikh A."/>
            <person name="Feasley C.L."/>
            <person name="Dalin E."/>
            <person name="Tu H."/>
            <person name="Huang E."/>
            <person name="Barry K."/>
            <person name="Lindquist E."/>
            <person name="Shapiro H."/>
            <person name="Bruce D."/>
            <person name="Schmutz J."/>
            <person name="Salamov A."/>
            <person name="Fey P."/>
            <person name="Gaudet P."/>
            <person name="Anjard C."/>
            <person name="Babu M.M."/>
            <person name="Basu S."/>
            <person name="Bushmanova Y."/>
            <person name="van der Wel H."/>
            <person name="Katoh-Kurasawa M."/>
            <person name="Dinh C."/>
            <person name="Coutinho P.M."/>
            <person name="Saito T."/>
            <person name="Elias M."/>
            <person name="Schaap P."/>
            <person name="Kay R.R."/>
            <person name="Henrissat B."/>
            <person name="Eichinger L."/>
            <person name="Rivero F."/>
            <person name="Putnam N.H."/>
            <person name="West C.M."/>
            <person name="Loomis W.F."/>
            <person name="Chisholm R.L."/>
            <person name="Shaulsky G."/>
            <person name="Strassmann J.E."/>
            <person name="Queller D.C."/>
            <person name="Kuspa A."/>
            <person name="Grigoriev I.V."/>
        </authorList>
    </citation>
    <scope>NUCLEOTIDE SEQUENCE [LARGE SCALE GENOMIC DNA]</scope>
    <source>
        <strain evidence="3">QSDP1</strain>
    </source>
</reference>
<feature type="region of interest" description="Disordered" evidence="1">
    <location>
        <begin position="251"/>
        <end position="278"/>
    </location>
</feature>
<feature type="region of interest" description="Disordered" evidence="1">
    <location>
        <begin position="292"/>
        <end position="339"/>
    </location>
</feature>